<dbReference type="Proteomes" id="UP000280434">
    <property type="component" value="Unassembled WGS sequence"/>
</dbReference>
<evidence type="ECO:0000313" key="3">
    <source>
        <dbReference type="Proteomes" id="UP000280434"/>
    </source>
</evidence>
<reference evidence="2 3" key="1">
    <citation type="submission" date="2018-10" db="EMBL/GenBank/DDBJ databases">
        <title>Paraburkholderia sp. 7MK8-2, isolated from soil.</title>
        <authorList>
            <person name="Gao Z.-H."/>
            <person name="Qiu L.-H."/>
        </authorList>
    </citation>
    <scope>NUCLEOTIDE SEQUENCE [LARGE SCALE GENOMIC DNA]</scope>
    <source>
        <strain evidence="2 3">7MK8-2</strain>
    </source>
</reference>
<accession>A0A494XBS7</accession>
<gene>
    <name evidence="2" type="ORF">D7S89_19825</name>
</gene>
<proteinExistence type="predicted"/>
<sequence length="120" mass="13040">MQRWIRAAAGCALISSLAACVVTETTHTAPPPPPRPNPHELALERYGQVNSRIDNLGHRIDNRVNQGYYPPPVGAGLHHRLDVIRQEARDMAVQHDGGLSGEEQRVLNQELDGAAHSIGG</sequence>
<comment type="caution">
    <text evidence="2">The sequence shown here is derived from an EMBL/GenBank/DDBJ whole genome shotgun (WGS) entry which is preliminary data.</text>
</comment>
<dbReference type="OrthoDB" id="8926485at2"/>
<evidence type="ECO:0000256" key="1">
    <source>
        <dbReference type="SAM" id="SignalP"/>
    </source>
</evidence>
<organism evidence="2 3">
    <name type="scientific">Trinickia fusca</name>
    <dbReference type="NCBI Taxonomy" id="2419777"/>
    <lineage>
        <taxon>Bacteria</taxon>
        <taxon>Pseudomonadati</taxon>
        <taxon>Pseudomonadota</taxon>
        <taxon>Betaproteobacteria</taxon>
        <taxon>Burkholderiales</taxon>
        <taxon>Burkholderiaceae</taxon>
        <taxon>Trinickia</taxon>
    </lineage>
</organism>
<dbReference type="RefSeq" id="WP_121280207.1">
    <property type="nucleotide sequence ID" value="NZ_RBZV01000009.1"/>
</dbReference>
<evidence type="ECO:0000313" key="2">
    <source>
        <dbReference type="EMBL" id="RKP45589.1"/>
    </source>
</evidence>
<name>A0A494XBS7_9BURK</name>
<keyword evidence="1" id="KW-0732">Signal</keyword>
<dbReference type="EMBL" id="RBZV01000009">
    <property type="protein sequence ID" value="RKP45589.1"/>
    <property type="molecule type" value="Genomic_DNA"/>
</dbReference>
<keyword evidence="3" id="KW-1185">Reference proteome</keyword>
<feature type="signal peptide" evidence="1">
    <location>
        <begin position="1"/>
        <end position="21"/>
    </location>
</feature>
<dbReference type="AlphaFoldDB" id="A0A494XBS7"/>
<evidence type="ECO:0008006" key="4">
    <source>
        <dbReference type="Google" id="ProtNLM"/>
    </source>
</evidence>
<feature type="chain" id="PRO_5019782301" description="Lipoprotein" evidence="1">
    <location>
        <begin position="22"/>
        <end position="120"/>
    </location>
</feature>
<dbReference type="PROSITE" id="PS51257">
    <property type="entry name" value="PROKAR_LIPOPROTEIN"/>
    <property type="match status" value="1"/>
</dbReference>
<protein>
    <recommendedName>
        <fullName evidence="4">Lipoprotein</fullName>
    </recommendedName>
</protein>